<comment type="similarity">
    <text evidence="1">Belongs to the helicase family.</text>
</comment>
<dbReference type="Pfam" id="PF05970">
    <property type="entry name" value="PIF1"/>
    <property type="match status" value="1"/>
</dbReference>
<comment type="caution">
    <text evidence="4">The sequence shown here is derived from an EMBL/GenBank/DDBJ whole genome shotgun (WGS) entry which is preliminary data.</text>
</comment>
<evidence type="ECO:0000313" key="5">
    <source>
        <dbReference type="Proteomes" id="UP000078397"/>
    </source>
</evidence>
<comment type="cofactor">
    <cofactor evidence="1">
        <name>Mg(2+)</name>
        <dbReference type="ChEBI" id="CHEBI:18420"/>
    </cofactor>
</comment>
<feature type="region of interest" description="Disordered" evidence="2">
    <location>
        <begin position="363"/>
        <end position="399"/>
    </location>
</feature>
<keyword evidence="1" id="KW-0547">Nucleotide-binding</keyword>
<feature type="compositionally biased region" description="Acidic residues" evidence="2">
    <location>
        <begin position="382"/>
        <end position="392"/>
    </location>
</feature>
<dbReference type="GO" id="GO:0005524">
    <property type="term" value="F:ATP binding"/>
    <property type="evidence" value="ECO:0007669"/>
    <property type="project" value="UniProtKB-KW"/>
</dbReference>
<dbReference type="SUPFAM" id="SSF52540">
    <property type="entry name" value="P-loop containing nucleoside triphosphate hydrolases"/>
    <property type="match status" value="1"/>
</dbReference>
<comment type="catalytic activity">
    <reaction evidence="1">
        <text>ATP + H2O = ADP + phosphate + H(+)</text>
        <dbReference type="Rhea" id="RHEA:13065"/>
        <dbReference type="ChEBI" id="CHEBI:15377"/>
        <dbReference type="ChEBI" id="CHEBI:15378"/>
        <dbReference type="ChEBI" id="CHEBI:30616"/>
        <dbReference type="ChEBI" id="CHEBI:43474"/>
        <dbReference type="ChEBI" id="CHEBI:456216"/>
        <dbReference type="EC" id="5.6.2.3"/>
    </reaction>
</comment>
<organism evidence="4 5">
    <name type="scientific">Pochonia chlamydosporia 170</name>
    <dbReference type="NCBI Taxonomy" id="1380566"/>
    <lineage>
        <taxon>Eukaryota</taxon>
        <taxon>Fungi</taxon>
        <taxon>Dikarya</taxon>
        <taxon>Ascomycota</taxon>
        <taxon>Pezizomycotina</taxon>
        <taxon>Sordariomycetes</taxon>
        <taxon>Hypocreomycetidae</taxon>
        <taxon>Hypocreales</taxon>
        <taxon>Clavicipitaceae</taxon>
        <taxon>Pochonia</taxon>
    </lineage>
</organism>
<keyword evidence="1" id="KW-0378">Hydrolase</keyword>
<protein>
    <recommendedName>
        <fullName evidence="1">ATP-dependent DNA helicase</fullName>
        <ecNumber evidence="1">5.6.2.3</ecNumber>
    </recommendedName>
</protein>
<sequence length="1076" mass="119489">MAPRDNHFGHLDACSCREVVFCHACCFEWYRDDYGLMCPYCENDITEIVNPENDPRRIDTVSNLASPELLPLPSAEDSGTDEAYIEEHLDLRDFHFRRSTRTGPANRHQAPYIDSVLQLVLDMAQRFSQLRQNEGMSLFPRSDYGSYAPRIQRHIFTSGPPGGETGYVTIFSGPVYGSHSASSIVGEDHPNRGSIDLFQALSNAIRDMLRPQGAGEVGPQLGYAGRLQETLNRVNPANATTRDAVYSQEALDRVITQLMEANWQSSAAPPASPAAINNLERRTVDRELLGPEGKVECSICTDEMKSHDMGRLRGQIEQPALRSPLWNVSIIRTSSQVLTPRASCLVDNVQLLRRSAEDAKRDARQWAASAGDTDFSVTHADDEGEGEGDEEAASVHESDSIGNTTRLIYVIRSALGSNQITAGSPELMATMKQLCHFQLSAQSSAGGLYATVIPEQGERQIGIHGGNLSGANIPPQDQVKAIKSQQICASRERERMIQGIQNMAVAHKTEQGMVMRNVLSGFGEEDIEMRGGADLEESTIALLIICRQLDVIQRGARGEVCQLCHFVGGEGGTGKSRVIETLVELFACKRISNSLLITATSGTAASRINGITIHSACGFSKDQAAGTSMAKDLDGVRLAKVTERFIHGQTRMDWQEKDLLVVDEVSMLGAQMLRAVNEQLRRLRGSHQDFGGIPIVLFCGDFQQFRPVHDRSILLPSVAISWDEDNSFKAEQRHQHDKAHALWKKFTTVVMLDEQVRAAGDLELQRLLKRIRLGVQDKTDLDLLNSRYYREAKRIPWETGITVVTPLNRNRWNLNMEAALSFQMQERSMRIFLSQHKWNNGRRTAEETTMMLNHGDESAIPVPGVFMFVPGMPVVVNRNTHQGLKLVNGASYTGLEVILDKAYPGHRISADTVIHFGPPAGIILESETTKDVHFVGMPPGTMLLTPVSVMIRRQRSRPWQQKDVSRKGLPCAAAFACTDYKVQSRTLERVALELRGTRTTTVDGRVVPSQCDPYSLYVQLSRCRSLDGMMLISKVRERDMVGNRVPQAMTTAQGRLDELSTRTIEEAQRWLGNDKA</sequence>
<dbReference type="GO" id="GO:0043139">
    <property type="term" value="F:5'-3' DNA helicase activity"/>
    <property type="evidence" value="ECO:0007669"/>
    <property type="project" value="UniProtKB-EC"/>
</dbReference>
<evidence type="ECO:0000256" key="1">
    <source>
        <dbReference type="RuleBase" id="RU363044"/>
    </source>
</evidence>
<dbReference type="EMBL" id="LSBJ02000019">
    <property type="protein sequence ID" value="OAQ58219.2"/>
    <property type="molecule type" value="Genomic_DNA"/>
</dbReference>
<dbReference type="GeneID" id="28853856"/>
<dbReference type="InterPro" id="IPR010285">
    <property type="entry name" value="DNA_helicase_pif1-like_DEAD"/>
</dbReference>
<reference evidence="4 5" key="1">
    <citation type="journal article" date="2016" name="PLoS Pathog.">
        <title>Biosynthesis of antibiotic leucinostatins in bio-control fungus Purpureocillium lilacinum and their inhibition on phytophthora revealed by genome mining.</title>
        <authorList>
            <person name="Wang G."/>
            <person name="Liu Z."/>
            <person name="Lin R."/>
            <person name="Li E."/>
            <person name="Mao Z."/>
            <person name="Ling J."/>
            <person name="Yang Y."/>
            <person name="Yin W.B."/>
            <person name="Xie B."/>
        </authorList>
    </citation>
    <scope>NUCLEOTIDE SEQUENCE [LARGE SCALE GENOMIC DNA]</scope>
    <source>
        <strain evidence="4">170</strain>
    </source>
</reference>
<keyword evidence="1" id="KW-0233">DNA recombination</keyword>
<keyword evidence="1" id="KW-0067">ATP-binding</keyword>
<keyword evidence="1" id="KW-0227">DNA damage</keyword>
<proteinExistence type="inferred from homology"/>
<dbReference type="OrthoDB" id="5103340at2759"/>
<dbReference type="GO" id="GO:0006281">
    <property type="term" value="P:DNA repair"/>
    <property type="evidence" value="ECO:0007669"/>
    <property type="project" value="UniProtKB-KW"/>
</dbReference>
<dbReference type="Gene3D" id="3.40.50.300">
    <property type="entry name" value="P-loop containing nucleotide triphosphate hydrolases"/>
    <property type="match status" value="1"/>
</dbReference>
<gene>
    <name evidence="4" type="ORF">VFPPC_11779</name>
</gene>
<evidence type="ECO:0000256" key="2">
    <source>
        <dbReference type="SAM" id="MobiDB-lite"/>
    </source>
</evidence>
<dbReference type="GO" id="GO:0006310">
    <property type="term" value="P:DNA recombination"/>
    <property type="evidence" value="ECO:0007669"/>
    <property type="project" value="UniProtKB-KW"/>
</dbReference>
<feature type="domain" description="DNA helicase Pif1-like DEAD-box helicase" evidence="3">
    <location>
        <begin position="565"/>
        <end position="712"/>
    </location>
</feature>
<dbReference type="PANTHER" id="PTHR47642">
    <property type="entry name" value="ATP-DEPENDENT DNA HELICASE"/>
    <property type="match status" value="1"/>
</dbReference>
<dbReference type="InterPro" id="IPR027417">
    <property type="entry name" value="P-loop_NTPase"/>
</dbReference>
<dbReference type="RefSeq" id="XP_022283938.1">
    <property type="nucleotide sequence ID" value="XM_022428782.1"/>
</dbReference>
<dbReference type="GO" id="GO:0016887">
    <property type="term" value="F:ATP hydrolysis activity"/>
    <property type="evidence" value="ECO:0007669"/>
    <property type="project" value="RHEA"/>
</dbReference>
<dbReference type="STRING" id="1380566.A0A179EZ90"/>
<dbReference type="EC" id="5.6.2.3" evidence="1"/>
<evidence type="ECO:0000259" key="3">
    <source>
        <dbReference type="Pfam" id="PF05970"/>
    </source>
</evidence>
<name>A0A179EZ90_METCM</name>
<keyword evidence="5" id="KW-1185">Reference proteome</keyword>
<dbReference type="AlphaFoldDB" id="A0A179EZ90"/>
<keyword evidence="1" id="KW-0234">DNA repair</keyword>
<dbReference type="InterPro" id="IPR051055">
    <property type="entry name" value="PIF1_helicase"/>
</dbReference>
<dbReference type="Proteomes" id="UP000078397">
    <property type="component" value="Unassembled WGS sequence"/>
</dbReference>
<dbReference type="KEGG" id="pchm:VFPPC_11779"/>
<evidence type="ECO:0000313" key="4">
    <source>
        <dbReference type="EMBL" id="OAQ58219.2"/>
    </source>
</evidence>
<keyword evidence="1 4" id="KW-0347">Helicase</keyword>
<dbReference type="GO" id="GO:0000723">
    <property type="term" value="P:telomere maintenance"/>
    <property type="evidence" value="ECO:0007669"/>
    <property type="project" value="InterPro"/>
</dbReference>
<accession>A0A179EZ90</accession>